<protein>
    <submittedName>
        <fullName evidence="9">Bardet-Biedl syndrome 5 protein</fullName>
    </submittedName>
</protein>
<dbReference type="Pfam" id="PF07289">
    <property type="entry name" value="BBL5"/>
    <property type="match status" value="1"/>
</dbReference>
<evidence type="ECO:0000256" key="3">
    <source>
        <dbReference type="ARBA" id="ARBA00005822"/>
    </source>
</evidence>
<evidence type="ECO:0000256" key="1">
    <source>
        <dbReference type="ARBA" id="ARBA00004138"/>
    </source>
</evidence>
<dbReference type="GO" id="GO:0060271">
    <property type="term" value="P:cilium assembly"/>
    <property type="evidence" value="ECO:0007669"/>
    <property type="project" value="TreeGrafter"/>
</dbReference>
<evidence type="ECO:0000313" key="9">
    <source>
        <dbReference type="EMBL" id="KAF4658312.1"/>
    </source>
</evidence>
<comment type="similarity">
    <text evidence="3">Belongs to the BBS5 family.</text>
</comment>
<dbReference type="InterPro" id="IPR006606">
    <property type="entry name" value="BBL5"/>
</dbReference>
<comment type="caution">
    <text evidence="9">The sequence shown here is derived from an EMBL/GenBank/DDBJ whole genome shotgun (WGS) entry which is preliminary data.</text>
</comment>
<evidence type="ECO:0000259" key="8">
    <source>
        <dbReference type="SMART" id="SM00683"/>
    </source>
</evidence>
<dbReference type="OrthoDB" id="10261999at2759"/>
<dbReference type="SMART" id="SM00683">
    <property type="entry name" value="DM16"/>
    <property type="match status" value="1"/>
</dbReference>
<dbReference type="PANTHER" id="PTHR21351:SF0">
    <property type="entry name" value="BARDET-BIEDL SYNDROME 5 PROTEIN"/>
    <property type="match status" value="1"/>
</dbReference>
<keyword evidence="5" id="KW-0969">Cilium</keyword>
<evidence type="ECO:0000256" key="7">
    <source>
        <dbReference type="ARBA" id="ARBA00023273"/>
    </source>
</evidence>
<dbReference type="Proteomes" id="UP000591131">
    <property type="component" value="Unassembled WGS sequence"/>
</dbReference>
<proteinExistence type="inferred from homology"/>
<organism evidence="9 10">
    <name type="scientific">Perkinsus chesapeaki</name>
    <name type="common">Clam parasite</name>
    <name type="synonym">Perkinsus andrewsi</name>
    <dbReference type="NCBI Taxonomy" id="330153"/>
    <lineage>
        <taxon>Eukaryota</taxon>
        <taxon>Sar</taxon>
        <taxon>Alveolata</taxon>
        <taxon>Perkinsozoa</taxon>
        <taxon>Perkinsea</taxon>
        <taxon>Perkinsida</taxon>
        <taxon>Perkinsidae</taxon>
        <taxon>Perkinsus</taxon>
    </lineage>
</organism>
<sequence length="483" mass="55023">MSETVMAKRSASSVAFEGSGNGVWQDLEIRFDLASSGLKLTRFNGQRFEFIFTSLVRNSPRIFTTMQAVHRAYDTSRFYRELRLRSAIVREQELVLLPQEKMYNKISGVWNLATDQGNLGTMVITNIRAVWYAALAENFNVSMPYLQMVVGRRRRLGRDALSESEPVGPAGGFVLGFRIDPESALTSVQEEMAKMRELFFQSPYFGVEVSMDAPIGGKGTSDARELLSAPPPLQRVEEDVEIDELIGFEKLLDGHQPASADEGDASLLYRDDSGYREPVYSPELGLAVAKLRDNNTITSLWNILAEAREGRPEIVPAKWERMDPEGTKPIGALPLRADRMHRRQIQRVVVVDPATLKGEGHFCHITDRPDEESSSWWTRWKVPVNRMPKTEITFKHHKEPKLADIWDKDAALDKRHFDYVANGPLEGWNGSDILWPMDSRTHDDVFDAFIWHYYRLSLITQHFVTTQDRGKTYPTTTFNVDHP</sequence>
<dbReference type="InterPro" id="IPR014003">
    <property type="entry name" value="BBS5_PH"/>
</dbReference>
<dbReference type="PANTHER" id="PTHR21351">
    <property type="entry name" value="BARDET-BIEDL SYNDROME PROTEIN 5"/>
    <property type="match status" value="1"/>
</dbReference>
<comment type="subcellular location">
    <subcellularLocation>
        <location evidence="1">Cell projection</location>
        <location evidence="1">Cilium</location>
    </subcellularLocation>
    <subcellularLocation>
        <location evidence="2">Cytoplasm</location>
        <location evidence="2">Cytoskeleton</location>
    </subcellularLocation>
</comment>
<evidence type="ECO:0000256" key="5">
    <source>
        <dbReference type="ARBA" id="ARBA00023069"/>
    </source>
</evidence>
<feature type="domain" description="BBSome complex member BBS5 PH" evidence="8">
    <location>
        <begin position="100"/>
        <end position="154"/>
    </location>
</feature>
<dbReference type="GO" id="GO:0032266">
    <property type="term" value="F:phosphatidylinositol-3-phosphate binding"/>
    <property type="evidence" value="ECO:0007669"/>
    <property type="project" value="TreeGrafter"/>
</dbReference>
<reference evidence="9 10" key="1">
    <citation type="submission" date="2020-04" db="EMBL/GenBank/DDBJ databases">
        <title>Perkinsus chesapeaki whole genome sequence.</title>
        <authorList>
            <person name="Bogema D.R."/>
        </authorList>
    </citation>
    <scope>NUCLEOTIDE SEQUENCE [LARGE SCALE GENOMIC DNA]</scope>
    <source>
        <strain evidence="9">ATCC PRA-425</strain>
    </source>
</reference>
<dbReference type="GO" id="GO:0036064">
    <property type="term" value="C:ciliary basal body"/>
    <property type="evidence" value="ECO:0007669"/>
    <property type="project" value="TreeGrafter"/>
</dbReference>
<accession>A0A7J6LGA9</accession>
<keyword evidence="10" id="KW-1185">Reference proteome</keyword>
<dbReference type="EMBL" id="JAAPAO010000499">
    <property type="protein sequence ID" value="KAF4658312.1"/>
    <property type="molecule type" value="Genomic_DNA"/>
</dbReference>
<keyword evidence="7" id="KW-0966">Cell projection</keyword>
<dbReference type="GO" id="GO:0034464">
    <property type="term" value="C:BBSome"/>
    <property type="evidence" value="ECO:0007669"/>
    <property type="project" value="InterPro"/>
</dbReference>
<gene>
    <name evidence="9" type="primary">BBS5</name>
    <name evidence="9" type="ORF">FOL47_008023</name>
</gene>
<evidence type="ECO:0000256" key="2">
    <source>
        <dbReference type="ARBA" id="ARBA00004245"/>
    </source>
</evidence>
<name>A0A7J6LGA9_PERCH</name>
<evidence type="ECO:0000256" key="6">
    <source>
        <dbReference type="ARBA" id="ARBA00023212"/>
    </source>
</evidence>
<evidence type="ECO:0000313" key="10">
    <source>
        <dbReference type="Proteomes" id="UP000591131"/>
    </source>
</evidence>
<dbReference type="AlphaFoldDB" id="A0A7J6LGA9"/>
<evidence type="ECO:0000256" key="4">
    <source>
        <dbReference type="ARBA" id="ARBA00022490"/>
    </source>
</evidence>
<keyword evidence="4" id="KW-0963">Cytoplasm</keyword>
<keyword evidence="6" id="KW-0206">Cytoskeleton</keyword>